<dbReference type="Gene3D" id="1.25.40.10">
    <property type="entry name" value="Tetratricopeptide repeat domain"/>
    <property type="match status" value="2"/>
</dbReference>
<dbReference type="Pfam" id="PF13041">
    <property type="entry name" value="PPR_2"/>
    <property type="match status" value="1"/>
</dbReference>
<gene>
    <name evidence="4" type="ORF">K432DRAFT_380866</name>
</gene>
<evidence type="ECO:0000313" key="4">
    <source>
        <dbReference type="EMBL" id="OCK81917.1"/>
    </source>
</evidence>
<proteinExistence type="predicted"/>
<dbReference type="AlphaFoldDB" id="A0A8E2JGX3"/>
<organism evidence="4 5">
    <name type="scientific">Lepidopterella palustris CBS 459.81</name>
    <dbReference type="NCBI Taxonomy" id="1314670"/>
    <lineage>
        <taxon>Eukaryota</taxon>
        <taxon>Fungi</taxon>
        <taxon>Dikarya</taxon>
        <taxon>Ascomycota</taxon>
        <taxon>Pezizomycotina</taxon>
        <taxon>Dothideomycetes</taxon>
        <taxon>Pleosporomycetidae</taxon>
        <taxon>Mytilinidiales</taxon>
        <taxon>Argynnaceae</taxon>
        <taxon>Lepidopterella</taxon>
    </lineage>
</organism>
<dbReference type="NCBIfam" id="TIGR00756">
    <property type="entry name" value="PPR"/>
    <property type="match status" value="2"/>
</dbReference>
<dbReference type="PANTHER" id="PTHR47941">
    <property type="entry name" value="PENTATRICOPEPTIDE REPEAT-CONTAINING PROTEIN 3, MITOCHONDRIAL"/>
    <property type="match status" value="1"/>
</dbReference>
<dbReference type="InterPro" id="IPR002885">
    <property type="entry name" value="PPR_rpt"/>
</dbReference>
<dbReference type="PROSITE" id="PS51375">
    <property type="entry name" value="PPR"/>
    <property type="match status" value="1"/>
</dbReference>
<dbReference type="Proteomes" id="UP000250266">
    <property type="component" value="Unassembled WGS sequence"/>
</dbReference>
<evidence type="ECO:0000256" key="1">
    <source>
        <dbReference type="ARBA" id="ARBA00022737"/>
    </source>
</evidence>
<feature type="region of interest" description="Disordered" evidence="3">
    <location>
        <begin position="977"/>
        <end position="1046"/>
    </location>
</feature>
<feature type="compositionally biased region" description="Basic and acidic residues" evidence="3">
    <location>
        <begin position="905"/>
        <end position="914"/>
    </location>
</feature>
<sequence length="1046" mass="119992">MPRSSIANAGCFAGIDLPILPFLAPRVFTHHCTAWTNPRRWNTGCSGYRKGKKEMVSGYESVGMRRLDPVRARPETWNGCPKNPRRISDDIAVSRRHHTIQTSPALSPPIRPLSGASYTFLPSVEGRPMYSEISSFVRSQIRSYRSTARSPQAKPRKRKPSQKIESLRHGLTDKMLFLSSRKRITSRTTRRPTMTIARSSTRIRTRGWKQTWFEKRRLAALNRTRYRLSEYIRELKEVDLDQKLILKPKFRFLYRRLIVLRLQKPTRIKVHMKPFKPEILGHAWIIYYAALWREVDPWLLRHSYPLRFEFDPECEAAVQQVYAVGRSVQEQQEIWRELRSPIWLNLLLYLLRKSPERAPQFLQAVNMEPQPPAFVILDSLEYLGWSHAGRRKVLEPHEKPRDFVPAFFNLYRQNVPHFRIQMSQYLIRLVLILGTPNEQKMLYETLKSNDTPIRLNTLLHFANAFGRMGEYNLGMEVLNRASKCNVLVSARKFLMSCSVVLRGSVLYGKAYHATSEIVARLMQMGVELNYHLYAILIHNAVDAGDLQTAFRIYNLMEEAGIDRGDWILETLLKGCKKAADPTVFMDFASHCAQSAKTRNRPWLATEVLHYLYVCNLRSGNKDTFKIVAEAYRNFFNPQPLIDLGVLKPLFQRRPGEHLLRPSSATLYIMIAADIQTSGQVREDAVMYRMYKDFRGLVQQGHVFIAPLAETTHTYNAFLYQFCSRPSMLKHATQIIRDMTSELLPTAYNYKKGRPIKQAQPDVITWNIFMNGFVKARQMAAAEKVLDLMKKRNLKPDRVTWETLLYGYAGAQRTNKAVEIIKQIEGDGGEMTPRTVSVLSKIRDREGLMQALELIKSKSTSEGESEVENYSIVQNEDAFAKSGDVVRALEQIMFRPRMARVLSRPTLKESAEKMARRQKSLGPGDTETPAERQSSESVSNDEQTIQRRRDSITPTTKIIKVVSTLNNPAESEVLLATLGPQGSAARRKQEKRLKKPKYKPKPNKVEGSTGRARPVLFSNDKPISQQIDTASTLEIPSDGNESLTPSG</sequence>
<feature type="compositionally biased region" description="Polar residues" evidence="3">
    <location>
        <begin position="1020"/>
        <end position="1046"/>
    </location>
</feature>
<reference evidence="4 5" key="1">
    <citation type="journal article" date="2016" name="Nat. Commun.">
        <title>Ectomycorrhizal ecology is imprinted in the genome of the dominant symbiotic fungus Cenococcum geophilum.</title>
        <authorList>
            <consortium name="DOE Joint Genome Institute"/>
            <person name="Peter M."/>
            <person name="Kohler A."/>
            <person name="Ohm R.A."/>
            <person name="Kuo A."/>
            <person name="Krutzmann J."/>
            <person name="Morin E."/>
            <person name="Arend M."/>
            <person name="Barry K.W."/>
            <person name="Binder M."/>
            <person name="Choi C."/>
            <person name="Clum A."/>
            <person name="Copeland A."/>
            <person name="Grisel N."/>
            <person name="Haridas S."/>
            <person name="Kipfer T."/>
            <person name="LaButti K."/>
            <person name="Lindquist E."/>
            <person name="Lipzen A."/>
            <person name="Maire R."/>
            <person name="Meier B."/>
            <person name="Mihaltcheva S."/>
            <person name="Molinier V."/>
            <person name="Murat C."/>
            <person name="Poggeler S."/>
            <person name="Quandt C.A."/>
            <person name="Sperisen C."/>
            <person name="Tritt A."/>
            <person name="Tisserant E."/>
            <person name="Crous P.W."/>
            <person name="Henrissat B."/>
            <person name="Nehls U."/>
            <person name="Egli S."/>
            <person name="Spatafora J.W."/>
            <person name="Grigoriev I.V."/>
            <person name="Martin F.M."/>
        </authorList>
    </citation>
    <scope>NUCLEOTIDE SEQUENCE [LARGE SCALE GENOMIC DNA]</scope>
    <source>
        <strain evidence="4 5">CBS 459.81</strain>
    </source>
</reference>
<dbReference type="InterPro" id="IPR011990">
    <property type="entry name" value="TPR-like_helical_dom_sf"/>
</dbReference>
<dbReference type="OrthoDB" id="185373at2759"/>
<evidence type="ECO:0000313" key="5">
    <source>
        <dbReference type="Proteomes" id="UP000250266"/>
    </source>
</evidence>
<accession>A0A8E2JGX3</accession>
<dbReference type="Pfam" id="PF13812">
    <property type="entry name" value="PPR_3"/>
    <property type="match status" value="1"/>
</dbReference>
<evidence type="ECO:0000256" key="3">
    <source>
        <dbReference type="SAM" id="MobiDB-lite"/>
    </source>
</evidence>
<dbReference type="EMBL" id="KV744904">
    <property type="protein sequence ID" value="OCK81917.1"/>
    <property type="molecule type" value="Genomic_DNA"/>
</dbReference>
<evidence type="ECO:0000256" key="2">
    <source>
        <dbReference type="PROSITE-ProRule" id="PRU00708"/>
    </source>
</evidence>
<feature type="compositionally biased region" description="Basic residues" evidence="3">
    <location>
        <begin position="984"/>
        <end position="1001"/>
    </location>
</feature>
<keyword evidence="1" id="KW-0677">Repeat</keyword>
<evidence type="ECO:0008006" key="6">
    <source>
        <dbReference type="Google" id="ProtNLM"/>
    </source>
</evidence>
<name>A0A8E2JGX3_9PEZI</name>
<feature type="repeat" description="PPR" evidence="2">
    <location>
        <begin position="761"/>
        <end position="795"/>
    </location>
</feature>
<feature type="region of interest" description="Disordered" evidence="3">
    <location>
        <begin position="904"/>
        <end position="950"/>
    </location>
</feature>
<feature type="region of interest" description="Disordered" evidence="3">
    <location>
        <begin position="142"/>
        <end position="165"/>
    </location>
</feature>
<protein>
    <recommendedName>
        <fullName evidence="6">Pentacotripeptide-repeat region of PRORP domain-containing protein</fullName>
    </recommendedName>
</protein>
<keyword evidence="5" id="KW-1185">Reference proteome</keyword>